<name>A0A6A6P4K1_9PEZI</name>
<reference evidence="2" key="1">
    <citation type="journal article" date="2020" name="Stud. Mycol.">
        <title>101 Dothideomycetes genomes: a test case for predicting lifestyles and emergence of pathogens.</title>
        <authorList>
            <person name="Haridas S."/>
            <person name="Albert R."/>
            <person name="Binder M."/>
            <person name="Bloem J."/>
            <person name="Labutti K."/>
            <person name="Salamov A."/>
            <person name="Andreopoulos B."/>
            <person name="Baker S."/>
            <person name="Barry K."/>
            <person name="Bills G."/>
            <person name="Bluhm B."/>
            <person name="Cannon C."/>
            <person name="Castanera R."/>
            <person name="Culley D."/>
            <person name="Daum C."/>
            <person name="Ezra D."/>
            <person name="Gonzalez J."/>
            <person name="Henrissat B."/>
            <person name="Kuo A."/>
            <person name="Liang C."/>
            <person name="Lipzen A."/>
            <person name="Lutzoni F."/>
            <person name="Magnuson J."/>
            <person name="Mondo S."/>
            <person name="Nolan M."/>
            <person name="Ohm R."/>
            <person name="Pangilinan J."/>
            <person name="Park H.-J."/>
            <person name="Ramirez L."/>
            <person name="Alfaro M."/>
            <person name="Sun H."/>
            <person name="Tritt A."/>
            <person name="Yoshinaga Y."/>
            <person name="Zwiers L.-H."/>
            <person name="Turgeon B."/>
            <person name="Goodwin S."/>
            <person name="Spatafora J."/>
            <person name="Crous P."/>
            <person name="Grigoriev I."/>
        </authorList>
    </citation>
    <scope>NUCLEOTIDE SEQUENCE</scope>
    <source>
        <strain evidence="2">ATCC 16933</strain>
    </source>
</reference>
<keyword evidence="3" id="KW-1185">Reference proteome</keyword>
<organism evidence="2 3">
    <name type="scientific">Lineolata rhizophorae</name>
    <dbReference type="NCBI Taxonomy" id="578093"/>
    <lineage>
        <taxon>Eukaryota</taxon>
        <taxon>Fungi</taxon>
        <taxon>Dikarya</taxon>
        <taxon>Ascomycota</taxon>
        <taxon>Pezizomycotina</taxon>
        <taxon>Dothideomycetes</taxon>
        <taxon>Dothideomycetes incertae sedis</taxon>
        <taxon>Lineolatales</taxon>
        <taxon>Lineolataceae</taxon>
        <taxon>Lineolata</taxon>
    </lineage>
</organism>
<gene>
    <name evidence="2" type="ORF">BDY21DRAFT_420982</name>
</gene>
<evidence type="ECO:0000313" key="3">
    <source>
        <dbReference type="Proteomes" id="UP000799766"/>
    </source>
</evidence>
<dbReference type="Proteomes" id="UP000799766">
    <property type="component" value="Unassembled WGS sequence"/>
</dbReference>
<evidence type="ECO:0000313" key="2">
    <source>
        <dbReference type="EMBL" id="KAF2458363.1"/>
    </source>
</evidence>
<feature type="region of interest" description="Disordered" evidence="1">
    <location>
        <begin position="101"/>
        <end position="122"/>
    </location>
</feature>
<dbReference type="EMBL" id="MU001678">
    <property type="protein sequence ID" value="KAF2458363.1"/>
    <property type="molecule type" value="Genomic_DNA"/>
</dbReference>
<accession>A0A6A6P4K1</accession>
<protein>
    <submittedName>
        <fullName evidence="2">Uncharacterized protein</fullName>
    </submittedName>
</protein>
<evidence type="ECO:0000256" key="1">
    <source>
        <dbReference type="SAM" id="MobiDB-lite"/>
    </source>
</evidence>
<proteinExistence type="predicted"/>
<sequence>MVVPVLAASKLCRGRLWLPPEVGQGRRSGLGVFENPVLAIYTSAGYRAGSGNEAPGERQGAEGLVACEGREWKERYQGARCRNVEKKKHVLHLPAAFPKQIHTTQRREHSTNGGPAGRRAAPPVAGVASVRLREHDGGIPGSRRTAECFLSPDRHGVEPTLRKKVPLRAPRAAVGALAYPGSMDLARWLGRIGGPIGQAGPDEAQWVDDGPTTSLYPSVHSNRVVSGRLGPWDMGDPSNFNPPVRGRR</sequence>
<dbReference type="AlphaFoldDB" id="A0A6A6P4K1"/>